<protein>
    <submittedName>
        <fullName evidence="2">Uncharacterized protein</fullName>
    </submittedName>
</protein>
<feature type="transmembrane region" description="Helical" evidence="1">
    <location>
        <begin position="84"/>
        <end position="106"/>
    </location>
</feature>
<dbReference type="EMBL" id="BAAFGK010000005">
    <property type="protein sequence ID" value="GAB0058532.1"/>
    <property type="molecule type" value="Genomic_DNA"/>
</dbReference>
<accession>A0ABQ0CCC8</accession>
<feature type="transmembrane region" description="Helical" evidence="1">
    <location>
        <begin position="151"/>
        <end position="169"/>
    </location>
</feature>
<evidence type="ECO:0000256" key="1">
    <source>
        <dbReference type="SAM" id="Phobius"/>
    </source>
</evidence>
<gene>
    <name evidence="2" type="ORF">SIID45300_02883</name>
</gene>
<feature type="transmembrane region" description="Helical" evidence="1">
    <location>
        <begin position="127"/>
        <end position="145"/>
    </location>
</feature>
<reference evidence="2 3" key="1">
    <citation type="submission" date="2024-05" db="EMBL/GenBank/DDBJ databases">
        <authorList>
            <consortium name="Candidatus Magnetaquicoccaceae bacterium FCR-1 genome sequencing consortium"/>
            <person name="Shimoshige H."/>
            <person name="Shimamura S."/>
            <person name="Taoka A."/>
            <person name="Kobayashi H."/>
            <person name="Maekawa T."/>
        </authorList>
    </citation>
    <scope>NUCLEOTIDE SEQUENCE [LARGE SCALE GENOMIC DNA]</scope>
    <source>
        <strain evidence="2 3">FCR-1</strain>
    </source>
</reference>
<keyword evidence="3" id="KW-1185">Reference proteome</keyword>
<keyword evidence="1" id="KW-0472">Membrane</keyword>
<feature type="transmembrane region" description="Helical" evidence="1">
    <location>
        <begin position="202"/>
        <end position="223"/>
    </location>
</feature>
<name>A0ABQ0CCC8_9PROT</name>
<proteinExistence type="predicted"/>
<reference evidence="2 3" key="2">
    <citation type="submission" date="2024-09" db="EMBL/GenBank/DDBJ databases">
        <title>Draft genome sequence of Candidatus Magnetaquicoccaceae bacterium FCR-1.</title>
        <authorList>
            <person name="Shimoshige H."/>
            <person name="Shimamura S."/>
            <person name="Taoka A."/>
            <person name="Kobayashi H."/>
            <person name="Maekawa T."/>
        </authorList>
    </citation>
    <scope>NUCLEOTIDE SEQUENCE [LARGE SCALE GENOMIC DNA]</scope>
    <source>
        <strain evidence="2 3">FCR-1</strain>
    </source>
</reference>
<dbReference type="Proteomes" id="UP001628193">
    <property type="component" value="Unassembled WGS sequence"/>
</dbReference>
<feature type="transmembrane region" description="Helical" evidence="1">
    <location>
        <begin position="12"/>
        <end position="28"/>
    </location>
</feature>
<organism evidence="2 3">
    <name type="scientific">Candidatus Magnetaquiglobus chichijimensis</name>
    <dbReference type="NCBI Taxonomy" id="3141448"/>
    <lineage>
        <taxon>Bacteria</taxon>
        <taxon>Pseudomonadati</taxon>
        <taxon>Pseudomonadota</taxon>
        <taxon>Magnetococcia</taxon>
        <taxon>Magnetococcales</taxon>
        <taxon>Candidatus Magnetaquicoccaceae</taxon>
        <taxon>Candidatus Magnetaquiglobus</taxon>
    </lineage>
</organism>
<sequence length="235" mass="26440">MQPRMTHWTPQALFAALTGATLFATVVWSWHQPALTTIVLTLVLIAQLQYHPHPNDHRAMLAAALLGTPAEAVSVHLGEWTYHAPGLILGLPIWIPLIWANLFALYRRLTRLLLAMLPAGNPFRVPYIRILTILISVYAFLTLTLMDKMPLVHLLYAGFLIVMAGYWRAETDLSIFVIGALLGTLGEYTCVQLGYWHYYNPYFTSLGIDITLAMDWGLSAVIIHRIAEFRPDTST</sequence>
<evidence type="ECO:0000313" key="3">
    <source>
        <dbReference type="Proteomes" id="UP001628193"/>
    </source>
</evidence>
<dbReference type="RefSeq" id="WP_420906253.1">
    <property type="nucleotide sequence ID" value="NZ_BAAFGK010000005.1"/>
</dbReference>
<comment type="caution">
    <text evidence="2">The sequence shown here is derived from an EMBL/GenBank/DDBJ whole genome shotgun (WGS) entry which is preliminary data.</text>
</comment>
<keyword evidence="1" id="KW-0812">Transmembrane</keyword>
<keyword evidence="1" id="KW-1133">Transmembrane helix</keyword>
<feature type="transmembrane region" description="Helical" evidence="1">
    <location>
        <begin position="176"/>
        <end position="196"/>
    </location>
</feature>
<evidence type="ECO:0000313" key="2">
    <source>
        <dbReference type="EMBL" id="GAB0058532.1"/>
    </source>
</evidence>